<feature type="compositionally biased region" description="Low complexity" evidence="1">
    <location>
        <begin position="59"/>
        <end position="109"/>
    </location>
</feature>
<evidence type="ECO:0000256" key="2">
    <source>
        <dbReference type="SAM" id="SignalP"/>
    </source>
</evidence>
<dbReference type="RefSeq" id="WP_088259296.1">
    <property type="nucleotide sequence ID" value="NZ_NIDE01000017.1"/>
</dbReference>
<feature type="region of interest" description="Disordered" evidence="1">
    <location>
        <begin position="142"/>
        <end position="193"/>
    </location>
</feature>
<comment type="caution">
    <text evidence="3">The sequence shown here is derived from an EMBL/GenBank/DDBJ whole genome shotgun (WGS) entry which is preliminary data.</text>
</comment>
<protein>
    <submittedName>
        <fullName evidence="3">Uncharacterized protein</fullName>
    </submittedName>
</protein>
<name>A0A225D3T6_9BACT</name>
<organism evidence="3 4">
    <name type="scientific">Fimbriiglobus ruber</name>
    <dbReference type="NCBI Taxonomy" id="1908690"/>
    <lineage>
        <taxon>Bacteria</taxon>
        <taxon>Pseudomonadati</taxon>
        <taxon>Planctomycetota</taxon>
        <taxon>Planctomycetia</taxon>
        <taxon>Gemmatales</taxon>
        <taxon>Gemmataceae</taxon>
        <taxon>Fimbriiglobus</taxon>
    </lineage>
</organism>
<keyword evidence="2" id="KW-0732">Signal</keyword>
<evidence type="ECO:0000313" key="3">
    <source>
        <dbReference type="EMBL" id="OWK36261.1"/>
    </source>
</evidence>
<dbReference type="AlphaFoldDB" id="A0A225D3T6"/>
<proteinExistence type="predicted"/>
<sequence>MGSRVAALVFVIGLLGTGAPALAQPIEPPPLRDTTPAPASMREHPAAYLLPPVAPRGNTSSSTPDAPSSSAAQTTTPPAPQPLSGSPAPQPLSGSPSPQPQSSSTSSPPVDDRANLPPPAARFAVPKDLPTVPAAVVENQNRIQPAGAQKPLEGDDLFDYLSDGRRRKRTSDSDADSKDKDKDKDGHSSHKFGDRIRDMFDFDTDKKSGHGWFCSDHAFDTFVSPVTNPFLFEDPRALTEIRPIFIYQKVPSAQPNFQGGNIWFVGAQTRVAFGDRFSLTINKLGVTGVDAGSGSPYGDHTGLAELWLGPKVTVIRDEASNTLLAVGGIFQIPIGSSNVYQNTGTLTMTPYVSGGQKFLKDNAFGSINTLASTGYSFSTDRSRSDYFYVSGHVDFDVMNTHRFYPLAEMNWYQYTTNGTANLIAGEGRDLVNFGSSAKGSGLVTWALGGRIKLTKNVELGGAYEMPLFENRDFFRYRFTTDLIWRY</sequence>
<gene>
    <name evidence="3" type="ORF">FRUB_08824</name>
</gene>
<feature type="chain" id="PRO_5012962942" evidence="2">
    <location>
        <begin position="24"/>
        <end position="486"/>
    </location>
</feature>
<dbReference type="EMBL" id="NIDE01000017">
    <property type="protein sequence ID" value="OWK36261.1"/>
    <property type="molecule type" value="Genomic_DNA"/>
</dbReference>
<reference evidence="4" key="1">
    <citation type="submission" date="2017-06" db="EMBL/GenBank/DDBJ databases">
        <title>Genome analysis of Fimbriiglobus ruber SP5, the first member of the order Planctomycetales with confirmed chitinolytic capability.</title>
        <authorList>
            <person name="Ravin N.V."/>
            <person name="Rakitin A.L."/>
            <person name="Ivanova A.A."/>
            <person name="Beletsky A.V."/>
            <person name="Kulichevskaya I.S."/>
            <person name="Mardanov A.V."/>
            <person name="Dedysh S.N."/>
        </authorList>
    </citation>
    <scope>NUCLEOTIDE SEQUENCE [LARGE SCALE GENOMIC DNA]</scope>
    <source>
        <strain evidence="4">SP5</strain>
    </source>
</reference>
<dbReference type="OrthoDB" id="7339425at2"/>
<dbReference type="Proteomes" id="UP000214646">
    <property type="component" value="Unassembled WGS sequence"/>
</dbReference>
<keyword evidence="4" id="KW-1185">Reference proteome</keyword>
<feature type="signal peptide" evidence="2">
    <location>
        <begin position="1"/>
        <end position="23"/>
    </location>
</feature>
<evidence type="ECO:0000256" key="1">
    <source>
        <dbReference type="SAM" id="MobiDB-lite"/>
    </source>
</evidence>
<feature type="compositionally biased region" description="Basic and acidic residues" evidence="1">
    <location>
        <begin position="170"/>
        <end position="193"/>
    </location>
</feature>
<accession>A0A225D3T6</accession>
<evidence type="ECO:0000313" key="4">
    <source>
        <dbReference type="Proteomes" id="UP000214646"/>
    </source>
</evidence>
<feature type="region of interest" description="Disordered" evidence="1">
    <location>
        <begin position="20"/>
        <end position="127"/>
    </location>
</feature>